<dbReference type="CDD" id="cd07377">
    <property type="entry name" value="WHTH_GntR"/>
    <property type="match status" value="1"/>
</dbReference>
<dbReference type="SMART" id="SM00866">
    <property type="entry name" value="UTRA"/>
    <property type="match status" value="1"/>
</dbReference>
<dbReference type="InterPro" id="IPR000524">
    <property type="entry name" value="Tscrpt_reg_HTH_GntR"/>
</dbReference>
<dbReference type="RefSeq" id="WP_126476403.1">
    <property type="nucleotide sequence ID" value="NZ_JALGXJ010000006.1"/>
</dbReference>
<comment type="caution">
    <text evidence="5">The sequence shown here is derived from an EMBL/GenBank/DDBJ whole genome shotgun (WGS) entry which is preliminary data.</text>
</comment>
<dbReference type="PANTHER" id="PTHR44846:SF1">
    <property type="entry name" value="MANNOSYL-D-GLYCERATE TRANSPORT_METABOLISM SYSTEM REPRESSOR MNGR-RELATED"/>
    <property type="match status" value="1"/>
</dbReference>
<keyword evidence="2" id="KW-0238">DNA-binding</keyword>
<proteinExistence type="predicted"/>
<evidence type="ECO:0000259" key="4">
    <source>
        <dbReference type="PROSITE" id="PS50949"/>
    </source>
</evidence>
<dbReference type="Pfam" id="PF00392">
    <property type="entry name" value="GntR"/>
    <property type="match status" value="1"/>
</dbReference>
<evidence type="ECO:0000313" key="5">
    <source>
        <dbReference type="EMBL" id="RTX75193.1"/>
    </source>
</evidence>
<evidence type="ECO:0000313" key="6">
    <source>
        <dbReference type="Proteomes" id="UP000274792"/>
    </source>
</evidence>
<dbReference type="Gene3D" id="3.40.1410.10">
    <property type="entry name" value="Chorismate lyase-like"/>
    <property type="match status" value="1"/>
</dbReference>
<dbReference type="InterPro" id="IPR011663">
    <property type="entry name" value="UTRA"/>
</dbReference>
<dbReference type="GO" id="GO:0003700">
    <property type="term" value="F:DNA-binding transcription factor activity"/>
    <property type="evidence" value="ECO:0007669"/>
    <property type="project" value="InterPro"/>
</dbReference>
<reference evidence="5 6" key="1">
    <citation type="submission" date="2018-10" db="EMBL/GenBank/DDBJ databases">
        <title>A collection Staphylococci species genome sequencing.</title>
        <authorList>
            <person name="Cole K."/>
        </authorList>
    </citation>
    <scope>NUCLEOTIDE SEQUENCE [LARGE SCALE GENOMIC DNA]</scope>
    <source>
        <strain evidence="6">NCTC 12218</strain>
    </source>
</reference>
<name>A0AAJ4VJ45_MAMSC</name>
<dbReference type="AlphaFoldDB" id="A0AAJ4VJ45"/>
<gene>
    <name evidence="5" type="ORF">CD117_01010</name>
</gene>
<evidence type="ECO:0000256" key="3">
    <source>
        <dbReference type="ARBA" id="ARBA00023163"/>
    </source>
</evidence>
<dbReference type="InterPro" id="IPR036390">
    <property type="entry name" value="WH_DNA-bd_sf"/>
</dbReference>
<dbReference type="Proteomes" id="UP000274792">
    <property type="component" value="Unassembled WGS sequence"/>
</dbReference>
<dbReference type="SUPFAM" id="SSF64288">
    <property type="entry name" value="Chorismate lyase-like"/>
    <property type="match status" value="1"/>
</dbReference>
<dbReference type="GO" id="GO:0003677">
    <property type="term" value="F:DNA binding"/>
    <property type="evidence" value="ECO:0007669"/>
    <property type="project" value="UniProtKB-KW"/>
</dbReference>
<keyword evidence="3" id="KW-0804">Transcription</keyword>
<accession>A0AAJ4VJ45</accession>
<dbReference type="PANTHER" id="PTHR44846">
    <property type="entry name" value="MANNOSYL-D-GLYCERATE TRANSPORT/METABOLISM SYSTEM REPRESSOR MNGR-RELATED"/>
    <property type="match status" value="1"/>
</dbReference>
<dbReference type="PRINTS" id="PR00035">
    <property type="entry name" value="HTHGNTR"/>
</dbReference>
<dbReference type="SUPFAM" id="SSF46785">
    <property type="entry name" value="Winged helix' DNA-binding domain"/>
    <property type="match status" value="1"/>
</dbReference>
<dbReference type="Pfam" id="PF07702">
    <property type="entry name" value="UTRA"/>
    <property type="match status" value="1"/>
</dbReference>
<protein>
    <submittedName>
        <fullName evidence="5">GntR family transcriptional regulator</fullName>
    </submittedName>
</protein>
<dbReference type="GO" id="GO:0045892">
    <property type="term" value="P:negative regulation of DNA-templated transcription"/>
    <property type="evidence" value="ECO:0007669"/>
    <property type="project" value="TreeGrafter"/>
</dbReference>
<dbReference type="InterPro" id="IPR036388">
    <property type="entry name" value="WH-like_DNA-bd_sf"/>
</dbReference>
<dbReference type="InterPro" id="IPR028978">
    <property type="entry name" value="Chorismate_lyase_/UTRA_dom_sf"/>
</dbReference>
<dbReference type="PROSITE" id="PS50949">
    <property type="entry name" value="HTH_GNTR"/>
    <property type="match status" value="1"/>
</dbReference>
<keyword evidence="1" id="KW-0805">Transcription regulation</keyword>
<feature type="domain" description="HTH gntR-type" evidence="4">
    <location>
        <begin position="4"/>
        <end position="72"/>
    </location>
</feature>
<dbReference type="Gene3D" id="1.10.10.10">
    <property type="entry name" value="Winged helix-like DNA-binding domain superfamily/Winged helix DNA-binding domain"/>
    <property type="match status" value="1"/>
</dbReference>
<dbReference type="EMBL" id="RXWV01000006">
    <property type="protein sequence ID" value="RTX75193.1"/>
    <property type="molecule type" value="Genomic_DNA"/>
</dbReference>
<evidence type="ECO:0000256" key="1">
    <source>
        <dbReference type="ARBA" id="ARBA00023015"/>
    </source>
</evidence>
<evidence type="ECO:0000256" key="2">
    <source>
        <dbReference type="ARBA" id="ARBA00023125"/>
    </source>
</evidence>
<dbReference type="InterPro" id="IPR050679">
    <property type="entry name" value="Bact_HTH_transcr_reg"/>
</dbReference>
<dbReference type="SMART" id="SM00345">
    <property type="entry name" value="HTH_GNTR"/>
    <property type="match status" value="1"/>
</dbReference>
<sequence length="237" mass="27551">MINKPLHQQIKEDLLNKIEYEDYKVGDKIPNEVDLATHYKVSRPTVRQAINALVIDGFLERRKKRGTIVRQRKINQEFTHVIESYNDEMTRKGLIPKTKVLSLKSEVANEEVTQQLELKPGESVYKLVRLRYAEEDPIVLVTTYIPLSLVPNLKEIDFSTTRFYEVLEKNQTPIKEITRKLELITADETVSDLLSVEIDAPLFYFHSVGYIENRVPIEYSVSKYRGDLNSFIFNISS</sequence>
<organism evidence="5 6">
    <name type="scientific">Mammaliicoccus sciuri</name>
    <name type="common">Staphylococcus sciuri</name>
    <dbReference type="NCBI Taxonomy" id="1296"/>
    <lineage>
        <taxon>Bacteria</taxon>
        <taxon>Bacillati</taxon>
        <taxon>Bacillota</taxon>
        <taxon>Bacilli</taxon>
        <taxon>Bacillales</taxon>
        <taxon>Staphylococcaceae</taxon>
        <taxon>Mammaliicoccus</taxon>
    </lineage>
</organism>